<proteinExistence type="predicted"/>
<evidence type="ECO:0000313" key="2">
    <source>
        <dbReference type="Proteomes" id="UP000830401"/>
    </source>
</evidence>
<dbReference type="RefSeq" id="WP_245119141.1">
    <property type="nucleotide sequence ID" value="NZ_CP095061.1"/>
</dbReference>
<keyword evidence="2" id="KW-1185">Reference proteome</keyword>
<evidence type="ECO:0000313" key="1">
    <source>
        <dbReference type="EMBL" id="UOQ65132.1"/>
    </source>
</evidence>
<dbReference type="Proteomes" id="UP000830401">
    <property type="component" value="Chromosome"/>
</dbReference>
<gene>
    <name evidence="1" type="ORF">MUN86_16420</name>
</gene>
<sequence>MVHVAATTRVPVRVLPYSKLASANVLHELVSFSGQRAAENRTAVLNSLTTSSLPSATARLYN</sequence>
<accession>A0ABY4G2R2</accession>
<name>A0ABY4G2R2_9BACT</name>
<protein>
    <submittedName>
        <fullName evidence="1">Uncharacterized protein</fullName>
    </submittedName>
</protein>
<organism evidence="1 2">
    <name type="scientific">Hymenobacter volaticus</name>
    <dbReference type="NCBI Taxonomy" id="2932254"/>
    <lineage>
        <taxon>Bacteria</taxon>
        <taxon>Pseudomonadati</taxon>
        <taxon>Bacteroidota</taxon>
        <taxon>Cytophagia</taxon>
        <taxon>Cytophagales</taxon>
        <taxon>Hymenobacteraceae</taxon>
        <taxon>Hymenobacter</taxon>
    </lineage>
</organism>
<dbReference type="EMBL" id="CP095061">
    <property type="protein sequence ID" value="UOQ65132.1"/>
    <property type="molecule type" value="Genomic_DNA"/>
</dbReference>
<reference evidence="1" key="1">
    <citation type="submission" date="2022-04" db="EMBL/GenBank/DDBJ databases">
        <title>Hymenobacter sp. isolated from the air.</title>
        <authorList>
            <person name="Won M."/>
            <person name="Lee C.-M."/>
            <person name="Woen H.-Y."/>
            <person name="Kwon S.-W."/>
        </authorList>
    </citation>
    <scope>NUCLEOTIDE SEQUENCE</scope>
    <source>
        <strain evidence="1">5420S-77</strain>
    </source>
</reference>